<gene>
    <name evidence="3" type="ORF">JGZ69_05715</name>
    <name evidence="4" type="ORF">JGZ69_10605</name>
    <name evidence="2" type="ORF">JGZ69_19860</name>
</gene>
<sequence>MYPQIITYLLTFIKFQEQMIRTLLTLLIGKSMFDKPKDQQPVNKPYRKLQVDDLPIIEIPEKLNYRNLLTEYQEKHGKSLKPVQRRKNAKVTVPKAMKCPKCGAPSDYLYANNGEKGQYQCKVCSCLFSDKNRFSKEAILKCPHCSKTLEKIKERKDFNVFKCKNDDCPYYQKKLNGMSSKEKKQFKKDPQSFKLRYIFRQFHIDFQPLSKNSPELPVVDLSRIYASPHTLGLILTYHVNYGLSARRTAAIMQDVHGVTISHQTILNYENSVALLLKPYVDHYPYELSDQFCGDETYIRVNGKWHYLFFFFDAVKKIILSYRVSPNRDTASAIQAINDVLLKMEEIPENLTFVVDGNPIYLLAQHFFAQNDISFDVKQVIGLTNEDPISTEYRPLKQIIERLNRTFKGNYRSTQGFGSDHGSVSFVTLFAAYFNFLRPHASLEGKVPVVNPKLSGLPTMPARWTKLIELAQRWIVEQRSA</sequence>
<proteinExistence type="predicted"/>
<dbReference type="KEGG" id="hspo:JGZ69_05715"/>
<evidence type="ECO:0000313" key="2">
    <source>
        <dbReference type="EMBL" id="QQX24954.1"/>
    </source>
</evidence>
<dbReference type="InterPro" id="IPR032874">
    <property type="entry name" value="DDE_dom"/>
</dbReference>
<dbReference type="InterPro" id="IPR001584">
    <property type="entry name" value="Integrase_cat-core"/>
</dbReference>
<dbReference type="EMBL" id="CP066701">
    <property type="protein sequence ID" value="QQX26361.1"/>
    <property type="molecule type" value="Genomic_DNA"/>
</dbReference>
<feature type="domain" description="Integrase catalytic" evidence="1">
    <location>
        <begin position="280"/>
        <end position="455"/>
    </location>
</feature>
<dbReference type="InterPro" id="IPR036397">
    <property type="entry name" value="RNaseH_sf"/>
</dbReference>
<dbReference type="Gene3D" id="3.30.420.10">
    <property type="entry name" value="Ribonuclease H-like superfamily/Ribonuclease H"/>
    <property type="match status" value="1"/>
</dbReference>
<evidence type="ECO:0000313" key="3">
    <source>
        <dbReference type="EMBL" id="QQX26361.1"/>
    </source>
</evidence>
<dbReference type="RefSeq" id="WP_202299718.1">
    <property type="nucleotide sequence ID" value="NZ_CP066701.1"/>
</dbReference>
<dbReference type="KEGG" id="hspo:JGZ69_19860"/>
<evidence type="ECO:0000313" key="4">
    <source>
        <dbReference type="EMBL" id="QQX27156.1"/>
    </source>
</evidence>
<dbReference type="AlphaFoldDB" id="A0AB37HQC2"/>
<protein>
    <submittedName>
        <fullName evidence="4">DDE-type integrase/transposase/recombinase</fullName>
    </submittedName>
</protein>
<dbReference type="GO" id="GO:0003676">
    <property type="term" value="F:nucleic acid binding"/>
    <property type="evidence" value="ECO:0007669"/>
    <property type="project" value="InterPro"/>
</dbReference>
<dbReference type="Pfam" id="PF13610">
    <property type="entry name" value="DDE_Tnp_IS240"/>
    <property type="match status" value="1"/>
</dbReference>
<name>A0AB37HQC2_9BACI</name>
<dbReference type="InterPro" id="IPR012337">
    <property type="entry name" value="RNaseH-like_sf"/>
</dbReference>
<dbReference type="GO" id="GO:0015074">
    <property type="term" value="P:DNA integration"/>
    <property type="evidence" value="ECO:0007669"/>
    <property type="project" value="InterPro"/>
</dbReference>
<dbReference type="SUPFAM" id="SSF53098">
    <property type="entry name" value="Ribonuclease H-like"/>
    <property type="match status" value="1"/>
</dbReference>
<accession>A0AB37HQC2</accession>
<evidence type="ECO:0000313" key="5">
    <source>
        <dbReference type="Proteomes" id="UP000595512"/>
    </source>
</evidence>
<dbReference type="KEGG" id="hspo:JGZ69_10605"/>
<organism evidence="4 5">
    <name type="scientific">Heyndrickxia sporothermodurans</name>
    <dbReference type="NCBI Taxonomy" id="46224"/>
    <lineage>
        <taxon>Bacteria</taxon>
        <taxon>Bacillati</taxon>
        <taxon>Bacillota</taxon>
        <taxon>Bacilli</taxon>
        <taxon>Bacillales</taxon>
        <taxon>Bacillaceae</taxon>
        <taxon>Heyndrickxia</taxon>
    </lineage>
</organism>
<dbReference type="EMBL" id="CP066701">
    <property type="protein sequence ID" value="QQX24954.1"/>
    <property type="molecule type" value="Genomic_DNA"/>
</dbReference>
<reference evidence="4 5" key="1">
    <citation type="submission" date="2020-12" db="EMBL/GenBank/DDBJ databases">
        <title>Taxonomic evaluation of the Bacillus sporothermodurans group of bacteria based on whole genome sequences.</title>
        <authorList>
            <person name="Fiedler G."/>
            <person name="Herbstmann A.-D."/>
            <person name="Doll E."/>
            <person name="Wenning M."/>
            <person name="Brinks E."/>
            <person name="Kabisch J."/>
            <person name="Breitenwieser F."/>
            <person name="Lappann M."/>
            <person name="Boehnlein C."/>
            <person name="Franz C."/>
        </authorList>
    </citation>
    <scope>NUCLEOTIDE SEQUENCE [LARGE SCALE GENOMIC DNA]</scope>
    <source>
        <strain evidence="4 5">DSM 10599</strain>
    </source>
</reference>
<dbReference type="Proteomes" id="UP000595512">
    <property type="component" value="Chromosome"/>
</dbReference>
<dbReference type="PROSITE" id="PS50994">
    <property type="entry name" value="INTEGRASE"/>
    <property type="match status" value="1"/>
</dbReference>
<dbReference type="EMBL" id="CP066701">
    <property type="protein sequence ID" value="QQX27156.1"/>
    <property type="molecule type" value="Genomic_DNA"/>
</dbReference>
<evidence type="ECO:0000259" key="1">
    <source>
        <dbReference type="PROSITE" id="PS50994"/>
    </source>
</evidence>